<organism evidence="1 2">
    <name type="scientific">Arenivirga flava</name>
    <dbReference type="NCBI Taxonomy" id="1930060"/>
    <lineage>
        <taxon>Bacteria</taxon>
        <taxon>Bacillati</taxon>
        <taxon>Actinomycetota</taxon>
        <taxon>Actinomycetes</taxon>
        <taxon>Micrococcales</taxon>
        <taxon>Microbacteriaceae</taxon>
        <taxon>Arenivirga</taxon>
    </lineage>
</organism>
<sequence length="309" mass="33281">MDVEKAHALQTEIAGNLYTVLRALGGERIVYLWARVSGESLAIGRLVAADGGESRPAMPRDLPSAFLELKRTMVHEQGGTWFSAEFTVTADGDFEVDYNYDRRIWFDGTEPFAPGSQPDDADWAAELELFPRVPEAVPAWLGGEAAPVAPEAAQVGTEPVVPTAAEHRSPVDEAEALLRAASEPPSASGPDEAALAAALAVRPPLPERLRGLAETSTWPPVLAKVVAETERALPTSTDPRRLEREVLDAVLAAALDLDAPTKRMWTELIDVADLPKPPRFGGGSGRMRQELTGAIEELVRAEVRGRLEA</sequence>
<evidence type="ECO:0000313" key="1">
    <source>
        <dbReference type="EMBL" id="GMA29671.1"/>
    </source>
</evidence>
<keyword evidence="2" id="KW-1185">Reference proteome</keyword>
<dbReference type="RefSeq" id="WP_284233986.1">
    <property type="nucleotide sequence ID" value="NZ_BSUL01000001.1"/>
</dbReference>
<protein>
    <submittedName>
        <fullName evidence="1">Uncharacterized protein</fullName>
    </submittedName>
</protein>
<evidence type="ECO:0000313" key="2">
    <source>
        <dbReference type="Proteomes" id="UP001157160"/>
    </source>
</evidence>
<reference evidence="1 2" key="1">
    <citation type="journal article" date="2014" name="Int. J. Syst. Evol. Microbiol.">
        <title>Complete genome sequence of Corynebacterium casei LMG S-19264T (=DSM 44701T), isolated from a smear-ripened cheese.</title>
        <authorList>
            <consortium name="US DOE Joint Genome Institute (JGI-PGF)"/>
            <person name="Walter F."/>
            <person name="Albersmeier A."/>
            <person name="Kalinowski J."/>
            <person name="Ruckert C."/>
        </authorList>
    </citation>
    <scope>NUCLEOTIDE SEQUENCE [LARGE SCALE GENOMIC DNA]</scope>
    <source>
        <strain evidence="1 2">NBRC 112289</strain>
    </source>
</reference>
<dbReference type="AlphaFoldDB" id="A0AA37XC83"/>
<accession>A0AA37XC83</accession>
<name>A0AA37XC83_9MICO</name>
<dbReference type="InterPro" id="IPR036170">
    <property type="entry name" value="YezG-like_sf"/>
</dbReference>
<dbReference type="Proteomes" id="UP001157160">
    <property type="component" value="Unassembled WGS sequence"/>
</dbReference>
<dbReference type="EMBL" id="BSUL01000001">
    <property type="protein sequence ID" value="GMA29671.1"/>
    <property type="molecule type" value="Genomic_DNA"/>
</dbReference>
<proteinExistence type="predicted"/>
<gene>
    <name evidence="1" type="ORF">GCM10025874_29240</name>
</gene>
<dbReference type="SUPFAM" id="SSF160424">
    <property type="entry name" value="BH3703-like"/>
    <property type="match status" value="1"/>
</dbReference>
<comment type="caution">
    <text evidence="1">The sequence shown here is derived from an EMBL/GenBank/DDBJ whole genome shotgun (WGS) entry which is preliminary data.</text>
</comment>
<dbReference type="Gene3D" id="3.30.500.20">
    <property type="entry name" value="BH3703-like domains"/>
    <property type="match status" value="1"/>
</dbReference>